<organism evidence="1 2">
    <name type="scientific">Methanobrevibacter filiformis</name>
    <dbReference type="NCBI Taxonomy" id="55758"/>
    <lineage>
        <taxon>Archaea</taxon>
        <taxon>Methanobacteriati</taxon>
        <taxon>Methanobacteriota</taxon>
        <taxon>Methanomada group</taxon>
        <taxon>Methanobacteria</taxon>
        <taxon>Methanobacteriales</taxon>
        <taxon>Methanobacteriaceae</taxon>
        <taxon>Methanobrevibacter</taxon>
    </lineage>
</organism>
<sequence length="269" mass="31949">MSMEGRIISQEILSKFKDSNNIKNKFWIHRVNYEHLREINDNRILGAKKEKSLIMYKINPGDRLILYSTISTKNVRNRICFFAYTMVKEKICNGEILYDTLYSEKKLQLKGIKYFSEPIMISDIASDLDFIKDPDSIHNSLVSEYKQVSEEDFKKILNKTSLSKEYPSYLEEISFPLNDFLLNAINSLFLTIKSTTEIKQMEIKTFIMHFKHMLEEFDIFKTYDEVEDFYTKNVWKLGFKHNPSRNPDKFLVLYGKSGKKMRFSYISFK</sequence>
<proteinExistence type="predicted"/>
<accession>A0A166CJ00</accession>
<reference evidence="1 2" key="1">
    <citation type="submission" date="2016-04" db="EMBL/GenBank/DDBJ databases">
        <title>Genome sequence of Methanobrevibacter filiformis DSM 11501.</title>
        <authorList>
            <person name="Poehlein A."/>
            <person name="Seedorf H."/>
            <person name="Daniel R."/>
        </authorList>
    </citation>
    <scope>NUCLEOTIDE SEQUENCE [LARGE SCALE GENOMIC DNA]</scope>
    <source>
        <strain evidence="1 2">DSM 11501</strain>
    </source>
</reference>
<dbReference type="EMBL" id="LWMT01000128">
    <property type="protein sequence ID" value="KZX14737.1"/>
    <property type="molecule type" value="Genomic_DNA"/>
</dbReference>
<gene>
    <name evidence="1" type="ORF">MBFIL_08000</name>
</gene>
<evidence type="ECO:0008006" key="3">
    <source>
        <dbReference type="Google" id="ProtNLM"/>
    </source>
</evidence>
<evidence type="ECO:0000313" key="2">
    <source>
        <dbReference type="Proteomes" id="UP000077066"/>
    </source>
</evidence>
<evidence type="ECO:0000313" key="1">
    <source>
        <dbReference type="EMBL" id="KZX14737.1"/>
    </source>
</evidence>
<dbReference type="SUPFAM" id="SSF88697">
    <property type="entry name" value="PUA domain-like"/>
    <property type="match status" value="1"/>
</dbReference>
<name>A0A166CJ00_9EURY</name>
<dbReference type="AlphaFoldDB" id="A0A166CJ00"/>
<comment type="caution">
    <text evidence="1">The sequence shown here is derived from an EMBL/GenBank/DDBJ whole genome shotgun (WGS) entry which is preliminary data.</text>
</comment>
<dbReference type="InterPro" id="IPR015947">
    <property type="entry name" value="PUA-like_sf"/>
</dbReference>
<protein>
    <recommendedName>
        <fullName evidence="3">EVE domain-containing protein</fullName>
    </recommendedName>
</protein>
<dbReference type="Proteomes" id="UP000077066">
    <property type="component" value="Unassembled WGS sequence"/>
</dbReference>
<dbReference type="Gene3D" id="3.10.590.10">
    <property type="entry name" value="ph1033 like domains"/>
    <property type="match status" value="1"/>
</dbReference>
<dbReference type="PATRIC" id="fig|55758.3.peg.898"/>
<keyword evidence="2" id="KW-1185">Reference proteome</keyword>